<dbReference type="GO" id="GO:0002161">
    <property type="term" value="F:aminoacyl-tRNA deacylase activity"/>
    <property type="evidence" value="ECO:0007669"/>
    <property type="project" value="InterPro"/>
</dbReference>
<evidence type="ECO:0000259" key="12">
    <source>
        <dbReference type="Pfam" id="PF00133"/>
    </source>
</evidence>
<dbReference type="PROSITE" id="PS00178">
    <property type="entry name" value="AA_TRNA_LIGASE_I"/>
    <property type="match status" value="1"/>
</dbReference>
<evidence type="ECO:0000259" key="13">
    <source>
        <dbReference type="Pfam" id="PF08264"/>
    </source>
</evidence>
<keyword evidence="6 11" id="KW-0648">Protein biosynthesis</keyword>
<dbReference type="CDD" id="cd07961">
    <property type="entry name" value="Anticodon_Ia_Ile_ABEc"/>
    <property type="match status" value="1"/>
</dbReference>
<dbReference type="PANTHER" id="PTHR42780">
    <property type="entry name" value="SOLEUCYL-TRNA SYNTHETASE"/>
    <property type="match status" value="1"/>
</dbReference>
<feature type="domain" description="Aminoacyl-tRNA synthetase class Ia" evidence="12">
    <location>
        <begin position="21"/>
        <end position="640"/>
    </location>
</feature>
<dbReference type="SUPFAM" id="SSF52374">
    <property type="entry name" value="Nucleotidylyl transferase"/>
    <property type="match status" value="1"/>
</dbReference>
<dbReference type="GO" id="GO:0004822">
    <property type="term" value="F:isoleucine-tRNA ligase activity"/>
    <property type="evidence" value="ECO:0007669"/>
    <property type="project" value="UniProtKB-EC"/>
</dbReference>
<dbReference type="PRINTS" id="PR00984">
    <property type="entry name" value="TRNASYNTHILE"/>
</dbReference>
<comment type="catalytic activity">
    <reaction evidence="9">
        <text>tRNA(Ile) + L-isoleucine + ATP = L-isoleucyl-tRNA(Ile) + AMP + diphosphate</text>
        <dbReference type="Rhea" id="RHEA:11060"/>
        <dbReference type="Rhea" id="RHEA-COMP:9666"/>
        <dbReference type="Rhea" id="RHEA-COMP:9695"/>
        <dbReference type="ChEBI" id="CHEBI:30616"/>
        <dbReference type="ChEBI" id="CHEBI:33019"/>
        <dbReference type="ChEBI" id="CHEBI:58045"/>
        <dbReference type="ChEBI" id="CHEBI:78442"/>
        <dbReference type="ChEBI" id="CHEBI:78528"/>
        <dbReference type="ChEBI" id="CHEBI:456215"/>
        <dbReference type="EC" id="6.1.1.5"/>
    </reaction>
</comment>
<dbReference type="Gene3D" id="3.90.740.10">
    <property type="entry name" value="Valyl/Leucyl/Isoleucyl-tRNA synthetase, editing domain"/>
    <property type="match status" value="1"/>
</dbReference>
<evidence type="ECO:0000256" key="7">
    <source>
        <dbReference type="ARBA" id="ARBA00023146"/>
    </source>
</evidence>
<evidence type="ECO:0000313" key="15">
    <source>
        <dbReference type="Proteomes" id="UP001182556"/>
    </source>
</evidence>
<dbReference type="Pfam" id="PF19302">
    <property type="entry name" value="DUF5915"/>
    <property type="match status" value="1"/>
</dbReference>
<dbReference type="InterPro" id="IPR014729">
    <property type="entry name" value="Rossmann-like_a/b/a_fold"/>
</dbReference>
<reference evidence="14" key="1">
    <citation type="submission" date="2023-02" db="EMBL/GenBank/DDBJ databases">
        <title>Identification and recombinant expression of a fungal hydrolase from Papiliotrema laurentii that hydrolyzes apple cutin and clears colloidal polyester polyurethane.</title>
        <authorList>
            <consortium name="DOE Joint Genome Institute"/>
            <person name="Roman V.A."/>
            <person name="Bojanowski C."/>
            <person name="Crable B.R."/>
            <person name="Wagner D.N."/>
            <person name="Hung C.S."/>
            <person name="Nadeau L.J."/>
            <person name="Schratz L."/>
            <person name="Haridas S."/>
            <person name="Pangilinan J."/>
            <person name="Lipzen A."/>
            <person name="Na H."/>
            <person name="Yan M."/>
            <person name="Ng V."/>
            <person name="Grigoriev I.V."/>
            <person name="Spatafora J.W."/>
            <person name="Barlow D."/>
            <person name="Biffinger J."/>
            <person name="Kelley-Loughnane N."/>
            <person name="Varaljay V.A."/>
            <person name="Crookes-Goodson W.J."/>
        </authorList>
    </citation>
    <scope>NUCLEOTIDE SEQUENCE</scope>
    <source>
        <strain evidence="14">5307AH</strain>
    </source>
</reference>
<comment type="similarity">
    <text evidence="1 11">Belongs to the class-I aminoacyl-tRNA synthetase family.</text>
</comment>
<dbReference type="Pfam" id="PF08264">
    <property type="entry name" value="Anticodon_1"/>
    <property type="match status" value="1"/>
</dbReference>
<feature type="domain" description="Methionyl/Valyl/Leucyl/Isoleucyl-tRNA synthetase anticodon-binding" evidence="13">
    <location>
        <begin position="694"/>
        <end position="850"/>
    </location>
</feature>
<evidence type="ECO:0000256" key="9">
    <source>
        <dbReference type="ARBA" id="ARBA00048359"/>
    </source>
</evidence>
<evidence type="ECO:0000256" key="6">
    <source>
        <dbReference type="ARBA" id="ARBA00022917"/>
    </source>
</evidence>
<keyword evidence="7 11" id="KW-0030">Aminoacyl-tRNA synthetase</keyword>
<dbReference type="SUPFAM" id="SSF47323">
    <property type="entry name" value="Anticodon-binding domain of a subclass of class I aminoacyl-tRNA synthetases"/>
    <property type="match status" value="1"/>
</dbReference>
<dbReference type="Pfam" id="PF00133">
    <property type="entry name" value="tRNA-synt_1"/>
    <property type="match status" value="1"/>
</dbReference>
<proteinExistence type="inferred from homology"/>
<dbReference type="CDD" id="cd00818">
    <property type="entry name" value="IleRS_core"/>
    <property type="match status" value="1"/>
</dbReference>
<dbReference type="EMBL" id="JAODAN010000005">
    <property type="protein sequence ID" value="KAK1924193.1"/>
    <property type="molecule type" value="Genomic_DNA"/>
</dbReference>
<dbReference type="Gene3D" id="1.10.730.10">
    <property type="entry name" value="Isoleucyl-tRNA Synthetase, Domain 1"/>
    <property type="match status" value="1"/>
</dbReference>
<gene>
    <name evidence="14" type="ORF">DB88DRAFT_505135</name>
</gene>
<dbReference type="GO" id="GO:0000049">
    <property type="term" value="F:tRNA binding"/>
    <property type="evidence" value="ECO:0007669"/>
    <property type="project" value="InterPro"/>
</dbReference>
<dbReference type="FunFam" id="3.40.50.620:FF:000023">
    <property type="entry name" value="Isoleucyl-tRNA synthetase,cytoplasmic"/>
    <property type="match status" value="1"/>
</dbReference>
<dbReference type="InterPro" id="IPR001412">
    <property type="entry name" value="aa-tRNA-synth_I_CS"/>
</dbReference>
<dbReference type="GO" id="GO:0005524">
    <property type="term" value="F:ATP binding"/>
    <property type="evidence" value="ECO:0007669"/>
    <property type="project" value="UniProtKB-KW"/>
</dbReference>
<dbReference type="InterPro" id="IPR002300">
    <property type="entry name" value="aa-tRNA-synth_Ia"/>
</dbReference>
<evidence type="ECO:0000256" key="3">
    <source>
        <dbReference type="ARBA" id="ARBA00022598"/>
    </source>
</evidence>
<name>A0AAD9FQ80_PAPLA</name>
<evidence type="ECO:0000256" key="8">
    <source>
        <dbReference type="ARBA" id="ARBA00032665"/>
    </source>
</evidence>
<dbReference type="GO" id="GO:0006428">
    <property type="term" value="P:isoleucyl-tRNA aminoacylation"/>
    <property type="evidence" value="ECO:0007669"/>
    <property type="project" value="InterPro"/>
</dbReference>
<dbReference type="InterPro" id="IPR033709">
    <property type="entry name" value="Anticodon_Ile_ABEc"/>
</dbReference>
<dbReference type="Gene3D" id="3.40.50.620">
    <property type="entry name" value="HUPs"/>
    <property type="match status" value="2"/>
</dbReference>
<evidence type="ECO:0000313" key="14">
    <source>
        <dbReference type="EMBL" id="KAK1924193.1"/>
    </source>
</evidence>
<dbReference type="FunFam" id="1.10.730.10:FF:000004">
    <property type="entry name" value="Isoleucyl-tRNA synthetase, cytoplasmic"/>
    <property type="match status" value="1"/>
</dbReference>
<dbReference type="NCBIfam" id="TIGR00392">
    <property type="entry name" value="ileS"/>
    <property type="match status" value="1"/>
</dbReference>
<evidence type="ECO:0000256" key="11">
    <source>
        <dbReference type="RuleBase" id="RU363035"/>
    </source>
</evidence>
<sequence length="1080" mass="123096">MPFKAHDPSKPIHIPTSETNVLEYWNEIDAFKTQQKLSEGKPEYSFYDGPPFATGKPHYGHLLAGTIKDIVTRHASSTGFHVERRFGWDTHGLPVEHEIDKALNIKGKEDVMAMGIDKYNAACREIVMRYSGEWKSTVERMGRWIDFDTGYKTLDPTFMESIWWVFGQLWQKGQVYRGMRVMPYSTGCTTPLSNFEAGEDYRDVNDPAVTVSFPLVDDPTTSLLAWTTTPWTLPSNLGLCVHPDFTYIKIYDFERDTNFILLESLLSTLYKGYDPKKKPDPKAQPKFKKVGTFQGKDMVGWRYIPIFDYFTEQYEDRAFRVVADTYVTDSSGTGIVHQAPAFGEDDHRVAVAHGVVRDDEIPPCPLDGSGRFTEEVTDYVGRHVKEADAQIIKDLQKKGRLIVRSDIRHSYPFCWRSGTPLIYRAIPAWFVRVSHLSDQLVANNEKTRWVPANVGEGRFGGWLKAARDWNISRNRYWGTPIPFSVEQLEKLSGVTGIKDLHRESIDHITIPSQQGNGQLKRIEEVFDCWFESGSMPYAQSHYPFENVERFQKSYPADFVSEGIDQTRGWFYTLLVLGTHLYNTAPWKNLIVTGLVLAADGKKMSKKLKNYPDPMEIVNKYGADCVRLFLVNSPVVRGENLRFREEGVREILANVILKWINSLNFYLGQVELFEQTTGEKFVYNHDAPKSTNVMDRWILATCQTLIQHVETEMAAYRLYTVIPRLLDLISDLTNWYIRFNRTRLKGSGGVEDTRAALNSLYETLLTLCLTLSSYTPFTSEAVYQALLPTSPPPSDPNADVRSVHFLSFPKMRSEYFDPVIERQVKRMRAVIELGRNIREKNNLKVKMPLKELVVFHHDQEYLDDVKSLQEYVAAELNVVNIVYTSDEAAIGIKYKAQADWPTLGKKLRKDIGKVRNALPSLSSEACKNFVLEGKLDVAGVELVTGDLVVTRYVESAEAESHENGTDNDVIIILDIRRHAELEAMTLLRSFTSRVNKLRKEAGLKPVDKVDIFYEYDEGQEDALVSAVKGNEEVLLKPFGVLPVEKAQLSEGRKIIGVEKRAKGADDLDAEERYVIILVEKA</sequence>
<dbReference type="InterPro" id="IPR013155">
    <property type="entry name" value="M/V/L/I-tRNA-synth_anticd-bd"/>
</dbReference>
<organism evidence="14 15">
    <name type="scientific">Papiliotrema laurentii</name>
    <name type="common">Cryptococcus laurentii</name>
    <dbReference type="NCBI Taxonomy" id="5418"/>
    <lineage>
        <taxon>Eukaryota</taxon>
        <taxon>Fungi</taxon>
        <taxon>Dikarya</taxon>
        <taxon>Basidiomycota</taxon>
        <taxon>Agaricomycotina</taxon>
        <taxon>Tremellomycetes</taxon>
        <taxon>Tremellales</taxon>
        <taxon>Rhynchogastremaceae</taxon>
        <taxon>Papiliotrema</taxon>
    </lineage>
</organism>
<evidence type="ECO:0000256" key="4">
    <source>
        <dbReference type="ARBA" id="ARBA00022741"/>
    </source>
</evidence>
<protein>
    <recommendedName>
        <fullName evidence="10">Isoleucine--tRNA ligase, cytoplasmic</fullName>
        <ecNumber evidence="2">6.1.1.5</ecNumber>
    </recommendedName>
    <alternativeName>
        <fullName evidence="8">Isoleucyl-tRNA synthetase</fullName>
    </alternativeName>
</protein>
<comment type="caution">
    <text evidence="14">The sequence shown here is derived from an EMBL/GenBank/DDBJ whole genome shotgun (WGS) entry which is preliminary data.</text>
</comment>
<keyword evidence="15" id="KW-1185">Reference proteome</keyword>
<evidence type="ECO:0000256" key="1">
    <source>
        <dbReference type="ARBA" id="ARBA00005594"/>
    </source>
</evidence>
<accession>A0AAD9FQ80</accession>
<dbReference type="InterPro" id="IPR023586">
    <property type="entry name" value="Ile-tRNA-ligase_type2"/>
</dbReference>
<keyword evidence="3 11" id="KW-0436">Ligase</keyword>
<evidence type="ECO:0000256" key="10">
    <source>
        <dbReference type="ARBA" id="ARBA00069879"/>
    </source>
</evidence>
<dbReference type="EC" id="6.1.1.5" evidence="2"/>
<dbReference type="PANTHER" id="PTHR42780:SF1">
    <property type="entry name" value="ISOLEUCINE--TRNA LIGASE, CYTOPLASMIC"/>
    <property type="match status" value="1"/>
</dbReference>
<dbReference type="FunFam" id="3.40.50.620:FF:000133">
    <property type="entry name" value="Isoleucyl-tRNA synthetase, cytoplasmic"/>
    <property type="match status" value="1"/>
</dbReference>
<evidence type="ECO:0000256" key="2">
    <source>
        <dbReference type="ARBA" id="ARBA00013165"/>
    </source>
</evidence>
<dbReference type="Proteomes" id="UP001182556">
    <property type="component" value="Unassembled WGS sequence"/>
</dbReference>
<dbReference type="AlphaFoldDB" id="A0AAD9FQ80"/>
<dbReference type="InterPro" id="IPR002301">
    <property type="entry name" value="Ile-tRNA-ligase"/>
</dbReference>
<dbReference type="InterPro" id="IPR009008">
    <property type="entry name" value="Val/Leu/Ile-tRNA-synth_edit"/>
</dbReference>
<dbReference type="InterPro" id="IPR009080">
    <property type="entry name" value="tRNAsynth_Ia_anticodon-bd"/>
</dbReference>
<keyword evidence="5 11" id="KW-0067">ATP-binding</keyword>
<dbReference type="SUPFAM" id="SSF50677">
    <property type="entry name" value="ValRS/IleRS/LeuRS editing domain"/>
    <property type="match status" value="1"/>
</dbReference>
<evidence type="ECO:0000256" key="5">
    <source>
        <dbReference type="ARBA" id="ARBA00022840"/>
    </source>
</evidence>
<keyword evidence="4 11" id="KW-0547">Nucleotide-binding</keyword>